<proteinExistence type="predicted"/>
<dbReference type="SUPFAM" id="SSF47364">
    <property type="entry name" value="Domain of the SRP/SRP receptor G-proteins"/>
    <property type="match status" value="1"/>
</dbReference>
<dbReference type="GO" id="GO:0005525">
    <property type="term" value="F:GTP binding"/>
    <property type="evidence" value="ECO:0007669"/>
    <property type="project" value="InterPro"/>
</dbReference>
<reference evidence="3 4" key="1">
    <citation type="journal article" date="2019" name="Nat. Plants">
        <title>Stout camphor tree genome fills gaps in understanding of flowering plant genome evolution.</title>
        <authorList>
            <person name="Chaw S.M."/>
            <person name="Liu Y.C."/>
            <person name="Wu Y.W."/>
            <person name="Wang H.Y."/>
            <person name="Lin C.I."/>
            <person name="Wu C.S."/>
            <person name="Ke H.M."/>
            <person name="Chang L.Y."/>
            <person name="Hsu C.Y."/>
            <person name="Yang H.T."/>
            <person name="Sudianto E."/>
            <person name="Hsu M.H."/>
            <person name="Wu K.P."/>
            <person name="Wang L.N."/>
            <person name="Leebens-Mack J.H."/>
            <person name="Tsai I.J."/>
        </authorList>
    </citation>
    <scope>NUCLEOTIDE SEQUENCE [LARGE SCALE GENOMIC DNA]</scope>
    <source>
        <strain evidence="4">cv. Chaw 1501</strain>
        <tissue evidence="3">Young leaves</tissue>
    </source>
</reference>
<keyword evidence="4" id="KW-1185">Reference proteome</keyword>
<dbReference type="AlphaFoldDB" id="A0A443PN41"/>
<accession>A0A443PN41</accession>
<dbReference type="Proteomes" id="UP000283530">
    <property type="component" value="Unassembled WGS sequence"/>
</dbReference>
<organism evidence="3 4">
    <name type="scientific">Cinnamomum micranthum f. kanehirae</name>
    <dbReference type="NCBI Taxonomy" id="337451"/>
    <lineage>
        <taxon>Eukaryota</taxon>
        <taxon>Viridiplantae</taxon>
        <taxon>Streptophyta</taxon>
        <taxon>Embryophyta</taxon>
        <taxon>Tracheophyta</taxon>
        <taxon>Spermatophyta</taxon>
        <taxon>Magnoliopsida</taxon>
        <taxon>Magnoliidae</taxon>
        <taxon>Laurales</taxon>
        <taxon>Lauraceae</taxon>
        <taxon>Cinnamomum</taxon>
    </lineage>
</organism>
<comment type="caution">
    <text evidence="3">The sequence shown here is derived from an EMBL/GenBank/DDBJ whole genome shotgun (WGS) entry which is preliminary data.</text>
</comment>
<evidence type="ECO:0000256" key="1">
    <source>
        <dbReference type="SAM" id="Phobius"/>
    </source>
</evidence>
<keyword evidence="1" id="KW-0812">Transmembrane</keyword>
<dbReference type="EMBL" id="QPKB01000009">
    <property type="protein sequence ID" value="RWR92152.1"/>
    <property type="molecule type" value="Genomic_DNA"/>
</dbReference>
<evidence type="ECO:0000259" key="2">
    <source>
        <dbReference type="Pfam" id="PF02881"/>
    </source>
</evidence>
<keyword evidence="1" id="KW-1133">Transmembrane helix</keyword>
<keyword evidence="1" id="KW-0472">Membrane</keyword>
<sequence>MSLEVVLELLFVLPPVVFETVLFLAALVTTALATPQISFHYFEKRKPFHFNSKFSGARMREIWSWIYSESRGVKRETHNSSIVRAQMFGQLTSGLEAARNKLKGEDVMTKEDIVEPMREIRRALLEADVSLPVVRRIDGPDLK</sequence>
<dbReference type="InterPro" id="IPR042101">
    <property type="entry name" value="SRP54_N_sf"/>
</dbReference>
<dbReference type="OrthoDB" id="1727884at2759"/>
<dbReference type="Gene3D" id="1.20.120.140">
    <property type="entry name" value="Signal recognition particle SRP54, nucleotide-binding domain"/>
    <property type="match status" value="1"/>
</dbReference>
<name>A0A443PN41_9MAGN</name>
<feature type="domain" description="Signal recognition particle SRP54 helical bundle" evidence="2">
    <location>
        <begin position="91"/>
        <end position="137"/>
    </location>
</feature>
<feature type="transmembrane region" description="Helical" evidence="1">
    <location>
        <begin position="20"/>
        <end position="42"/>
    </location>
</feature>
<gene>
    <name evidence="3" type="ORF">CKAN_02135800</name>
</gene>
<evidence type="ECO:0000313" key="3">
    <source>
        <dbReference type="EMBL" id="RWR92152.1"/>
    </source>
</evidence>
<evidence type="ECO:0000313" key="4">
    <source>
        <dbReference type="Proteomes" id="UP000283530"/>
    </source>
</evidence>
<dbReference type="STRING" id="337451.A0A443PN41"/>
<protein>
    <submittedName>
        <fullName evidence="3">Signal recognition particle protein, chloroplastic-like protein</fullName>
    </submittedName>
</protein>
<dbReference type="Pfam" id="PF02881">
    <property type="entry name" value="SRP54_N"/>
    <property type="match status" value="1"/>
</dbReference>
<dbReference type="InterPro" id="IPR036225">
    <property type="entry name" value="SRP/SRP_N"/>
</dbReference>
<dbReference type="InterPro" id="IPR013822">
    <property type="entry name" value="Signal_recog_particl_SRP54_hlx"/>
</dbReference>
<dbReference type="GO" id="GO:0006614">
    <property type="term" value="P:SRP-dependent cotranslational protein targeting to membrane"/>
    <property type="evidence" value="ECO:0007669"/>
    <property type="project" value="InterPro"/>
</dbReference>